<dbReference type="Proteomes" id="UP000536179">
    <property type="component" value="Unassembled WGS sequence"/>
</dbReference>
<evidence type="ECO:0000313" key="2">
    <source>
        <dbReference type="Proteomes" id="UP000536179"/>
    </source>
</evidence>
<accession>A0A7W5E5I8</accession>
<gene>
    <name evidence="1" type="ORF">FHS27_006387</name>
</gene>
<keyword evidence="2" id="KW-1185">Reference proteome</keyword>
<protein>
    <submittedName>
        <fullName evidence="1">Uncharacterized protein</fullName>
    </submittedName>
</protein>
<evidence type="ECO:0000313" key="1">
    <source>
        <dbReference type="EMBL" id="MBB3210540.1"/>
    </source>
</evidence>
<comment type="caution">
    <text evidence="1">The sequence shown here is derived from an EMBL/GenBank/DDBJ whole genome shotgun (WGS) entry which is preliminary data.</text>
</comment>
<reference evidence="1 2" key="1">
    <citation type="submission" date="2020-08" db="EMBL/GenBank/DDBJ databases">
        <title>Genomic Encyclopedia of Type Strains, Phase III (KMG-III): the genomes of soil and plant-associated and newly described type strains.</title>
        <authorList>
            <person name="Whitman W."/>
        </authorList>
    </citation>
    <scope>NUCLEOTIDE SEQUENCE [LARGE SCALE GENOMIC DNA]</scope>
    <source>
        <strain evidence="1 2">CECT 8075</strain>
    </source>
</reference>
<sequence>MPELRRIVPRPAIVAKERRCAAGHSVKTMLAGAELRLSFHRERLASDVQSAAASVEIQAVVLAFCVSDIGRPAGIADNARAIIRFAVKVIVGIVRPLKASDIAKDDMNGLFTPIEEREGEVAASVRERRMVCISGGESEVDGFSGRHWKDLRRPTEGFYDTALNEANDA</sequence>
<name>A0A7W5E5I8_9BACT</name>
<dbReference type="RefSeq" id="WP_184309925.1">
    <property type="nucleotide sequence ID" value="NZ_JACHXU010000041.1"/>
</dbReference>
<organism evidence="1 2">
    <name type="scientific">Aporhodopirellula rubra</name>
    <dbReference type="NCBI Taxonomy" id="980271"/>
    <lineage>
        <taxon>Bacteria</taxon>
        <taxon>Pseudomonadati</taxon>
        <taxon>Planctomycetota</taxon>
        <taxon>Planctomycetia</taxon>
        <taxon>Pirellulales</taxon>
        <taxon>Pirellulaceae</taxon>
        <taxon>Aporhodopirellula</taxon>
    </lineage>
</organism>
<proteinExistence type="predicted"/>
<dbReference type="EMBL" id="JACHXU010000041">
    <property type="protein sequence ID" value="MBB3210540.1"/>
    <property type="molecule type" value="Genomic_DNA"/>
</dbReference>
<dbReference type="AlphaFoldDB" id="A0A7W5E5I8"/>